<dbReference type="PANTHER" id="PTHR12854">
    <property type="entry name" value="ATAXIN 2-RELATED"/>
    <property type="match status" value="1"/>
</dbReference>
<dbReference type="GO" id="GO:0003723">
    <property type="term" value="F:RNA binding"/>
    <property type="evidence" value="ECO:0007669"/>
    <property type="project" value="InterPro"/>
</dbReference>
<evidence type="ECO:0000313" key="4">
    <source>
        <dbReference type="Proteomes" id="UP000236370"/>
    </source>
</evidence>
<accession>A0A2J8IJN1</accession>
<protein>
    <submittedName>
        <fullName evidence="3">ATXN2L isoform 16</fullName>
    </submittedName>
</protein>
<dbReference type="InterPro" id="IPR025852">
    <property type="entry name" value="SM_dom_ATX"/>
</dbReference>
<comment type="caution">
    <text evidence="3">The sequence shown here is derived from an EMBL/GenBank/DDBJ whole genome shotgun (WGS) entry which is preliminary data.</text>
</comment>
<feature type="non-terminal residue" evidence="3">
    <location>
        <position position="1"/>
    </location>
</feature>
<gene>
    <name evidence="3" type="ORF">CK820_G0056882</name>
</gene>
<dbReference type="Proteomes" id="UP000236370">
    <property type="component" value="Unassembled WGS sequence"/>
</dbReference>
<keyword evidence="1" id="KW-0472">Membrane</keyword>
<keyword evidence="1" id="KW-1133">Transmembrane helix</keyword>
<name>A0A2J8IJN1_PANTR</name>
<keyword evidence="1" id="KW-0812">Transmembrane</keyword>
<proteinExistence type="predicted"/>
<dbReference type="AlphaFoldDB" id="A0A2J8IJN1"/>
<reference evidence="3 4" key="1">
    <citation type="submission" date="2017-12" db="EMBL/GenBank/DDBJ databases">
        <title>High-resolution comparative analysis of great ape genomes.</title>
        <authorList>
            <person name="Pollen A."/>
            <person name="Hastie A."/>
            <person name="Hormozdiari F."/>
            <person name="Dougherty M."/>
            <person name="Liu R."/>
            <person name="Chaisson M."/>
            <person name="Hoppe E."/>
            <person name="Hill C."/>
            <person name="Pang A."/>
            <person name="Hillier L."/>
            <person name="Baker C."/>
            <person name="Armstrong J."/>
            <person name="Shendure J."/>
            <person name="Paten B."/>
            <person name="Wilson R."/>
            <person name="Chao H."/>
            <person name="Schneider V."/>
            <person name="Ventura M."/>
            <person name="Kronenberg Z."/>
            <person name="Murali S."/>
            <person name="Gordon D."/>
            <person name="Cantsilieris S."/>
            <person name="Munson K."/>
            <person name="Nelson B."/>
            <person name="Raja A."/>
            <person name="Underwood J."/>
            <person name="Diekhans M."/>
            <person name="Fiddes I."/>
            <person name="Haussler D."/>
            <person name="Eichler E."/>
        </authorList>
    </citation>
    <scope>NUCLEOTIDE SEQUENCE [LARGE SCALE GENOMIC DNA]</scope>
    <source>
        <strain evidence="3">Yerkes chimp pedigree #C0471</strain>
    </source>
</reference>
<feature type="transmembrane region" description="Helical" evidence="1">
    <location>
        <begin position="180"/>
        <end position="207"/>
    </location>
</feature>
<dbReference type="InterPro" id="IPR045117">
    <property type="entry name" value="ATXN2-like"/>
</dbReference>
<sequence>GSTCDVKVKNGTTYEGIFKTLSSKFELAVDAVHRKASEPAGGPRREDIVDTMVFKPSDVMLVHFRNVDFNYATKDKFTDSAIAMSSKVNGEHKEKKRTTQKSFVSESCVRPSWLERLNQAPSTAYGSPWRTTMGALKRRSTVQSSGRAQGGRAPAWHPGRGSISLCLNESGKVPGEEFDAAALGAVGLALALCHLVALTIWTTAALAQVLRPVVSME</sequence>
<evidence type="ECO:0000313" key="3">
    <source>
        <dbReference type="EMBL" id="PNI10725.1"/>
    </source>
</evidence>
<feature type="domain" description="Ataxin 2 SM" evidence="2">
    <location>
        <begin position="1"/>
        <end position="64"/>
    </location>
</feature>
<organism evidence="3 4">
    <name type="scientific">Pan troglodytes</name>
    <name type="common">Chimpanzee</name>
    <dbReference type="NCBI Taxonomy" id="9598"/>
    <lineage>
        <taxon>Eukaryota</taxon>
        <taxon>Metazoa</taxon>
        <taxon>Chordata</taxon>
        <taxon>Craniata</taxon>
        <taxon>Vertebrata</taxon>
        <taxon>Euteleostomi</taxon>
        <taxon>Mammalia</taxon>
        <taxon>Eutheria</taxon>
        <taxon>Euarchontoglires</taxon>
        <taxon>Primates</taxon>
        <taxon>Haplorrhini</taxon>
        <taxon>Catarrhini</taxon>
        <taxon>Hominidae</taxon>
        <taxon>Pan</taxon>
    </lineage>
</organism>
<dbReference type="Pfam" id="PF14438">
    <property type="entry name" value="SM-ATX"/>
    <property type="match status" value="1"/>
</dbReference>
<evidence type="ECO:0000256" key="1">
    <source>
        <dbReference type="SAM" id="Phobius"/>
    </source>
</evidence>
<dbReference type="EMBL" id="NBAG03002696">
    <property type="protein sequence ID" value="PNI10725.1"/>
    <property type="molecule type" value="Genomic_DNA"/>
</dbReference>
<dbReference type="PANTHER" id="PTHR12854:SF8">
    <property type="entry name" value="ATAXIN-2-LIKE PROTEIN"/>
    <property type="match status" value="1"/>
</dbReference>
<evidence type="ECO:0000259" key="2">
    <source>
        <dbReference type="Pfam" id="PF14438"/>
    </source>
</evidence>